<dbReference type="InterPro" id="IPR013341">
    <property type="entry name" value="Mandelate_racemase_N_dom"/>
</dbReference>
<dbReference type="InterPro" id="IPR029017">
    <property type="entry name" value="Enolase-like_N"/>
</dbReference>
<proteinExistence type="predicted"/>
<protein>
    <submittedName>
        <fullName evidence="3">Mandelate racemase</fullName>
    </submittedName>
</protein>
<accession>A0A6B1DS44</accession>
<gene>
    <name evidence="3" type="ORF">F4Y08_02940</name>
</gene>
<dbReference type="PANTHER" id="PTHR48080:SF2">
    <property type="entry name" value="D-GALACTONATE DEHYDRATASE"/>
    <property type="match status" value="1"/>
</dbReference>
<comment type="caution">
    <text evidence="3">The sequence shown here is derived from an EMBL/GenBank/DDBJ whole genome shotgun (WGS) entry which is preliminary data.</text>
</comment>
<organism evidence="3">
    <name type="scientific">Caldilineaceae bacterium SB0662_bin_9</name>
    <dbReference type="NCBI Taxonomy" id="2605258"/>
    <lineage>
        <taxon>Bacteria</taxon>
        <taxon>Bacillati</taxon>
        <taxon>Chloroflexota</taxon>
        <taxon>Caldilineae</taxon>
        <taxon>Caldilineales</taxon>
        <taxon>Caldilineaceae</taxon>
    </lineage>
</organism>
<dbReference type="AlphaFoldDB" id="A0A6B1DS44"/>
<reference evidence="3" key="1">
    <citation type="submission" date="2019-09" db="EMBL/GenBank/DDBJ databases">
        <title>Characterisation of the sponge microbiome using genome-centric metagenomics.</title>
        <authorList>
            <person name="Engelberts J.P."/>
            <person name="Robbins S.J."/>
            <person name="De Goeij J.M."/>
            <person name="Aranda M."/>
            <person name="Bell S.C."/>
            <person name="Webster N.S."/>
        </authorList>
    </citation>
    <scope>NUCLEOTIDE SEQUENCE</scope>
    <source>
        <strain evidence="3">SB0662_bin_9</strain>
    </source>
</reference>
<dbReference type="Pfam" id="PF02746">
    <property type="entry name" value="MR_MLE_N"/>
    <property type="match status" value="1"/>
</dbReference>
<dbReference type="InterPro" id="IPR036849">
    <property type="entry name" value="Enolase-like_C_sf"/>
</dbReference>
<dbReference type="SUPFAM" id="SSF51604">
    <property type="entry name" value="Enolase C-terminal domain-like"/>
    <property type="match status" value="1"/>
</dbReference>
<dbReference type="PANTHER" id="PTHR48080">
    <property type="entry name" value="D-GALACTONATE DEHYDRATASE-RELATED"/>
    <property type="match status" value="1"/>
</dbReference>
<keyword evidence="1" id="KW-0456">Lyase</keyword>
<evidence type="ECO:0000256" key="1">
    <source>
        <dbReference type="ARBA" id="ARBA00023239"/>
    </source>
</evidence>
<dbReference type="InterPro" id="IPR013342">
    <property type="entry name" value="Mandelate_racemase_C"/>
</dbReference>
<dbReference type="Pfam" id="PF13378">
    <property type="entry name" value="MR_MLE_C"/>
    <property type="match status" value="1"/>
</dbReference>
<evidence type="ECO:0000259" key="2">
    <source>
        <dbReference type="SMART" id="SM00922"/>
    </source>
</evidence>
<dbReference type="Gene3D" id="3.20.20.120">
    <property type="entry name" value="Enolase-like C-terminal domain"/>
    <property type="match status" value="1"/>
</dbReference>
<dbReference type="Gene3D" id="3.30.390.10">
    <property type="entry name" value="Enolase-like, N-terminal domain"/>
    <property type="match status" value="1"/>
</dbReference>
<evidence type="ECO:0000313" key="3">
    <source>
        <dbReference type="EMBL" id="MYD89284.1"/>
    </source>
</evidence>
<dbReference type="InterPro" id="IPR029065">
    <property type="entry name" value="Enolase_C-like"/>
</dbReference>
<dbReference type="InterPro" id="IPR034593">
    <property type="entry name" value="DgoD-like"/>
</dbReference>
<dbReference type="GO" id="GO:0016829">
    <property type="term" value="F:lyase activity"/>
    <property type="evidence" value="ECO:0007669"/>
    <property type="project" value="UniProtKB-KW"/>
</dbReference>
<name>A0A6B1DS44_9CHLR</name>
<dbReference type="SUPFAM" id="SSF54826">
    <property type="entry name" value="Enolase N-terminal domain-like"/>
    <property type="match status" value="1"/>
</dbReference>
<feature type="domain" description="Mandelate racemase/muconate lactonizing enzyme C-terminal" evidence="2">
    <location>
        <begin position="153"/>
        <end position="254"/>
    </location>
</feature>
<dbReference type="SFLD" id="SFLDS00001">
    <property type="entry name" value="Enolase"/>
    <property type="match status" value="1"/>
</dbReference>
<dbReference type="SMART" id="SM00922">
    <property type="entry name" value="MR_MLE"/>
    <property type="match status" value="1"/>
</dbReference>
<sequence>MNDTPTITAVQLSRYRIPFPNVGRDHSFAMGHFYEPDSTGHRMVLGVRIHTDLGITGEYMSIAPATFEQALMFVEYLIGKPALQRERFYGQAKSLLRKNDRMGMGPIDIALWDLAGKFHDAPIYQLLGGYRERLPCYASTYHADRQPDGLSSPEAFADFAEQCLELGYKGFKIHPWGDPDIEREIATVKAVGHRVGGRMALMLDPCCVYDTFADTLAVGRACDEAGFYWYEDPMRDGGVSLHAHRKLRSMIKTPLLQGEHVHLVEAHADMAAADATDFWRADPEYDGGITGVIKIAHSAEGYGMDVELHIAGPAQRHCMAAMRNSNFYEMGLVHPKLTNIACPPVYACDYEDELETIDADGCVPVPQGPGLGVTYDWAEVQQWLVHEELIDTAA</sequence>
<dbReference type="EMBL" id="VXPY01000015">
    <property type="protein sequence ID" value="MYD89284.1"/>
    <property type="molecule type" value="Genomic_DNA"/>
</dbReference>